<reference evidence="1 2" key="1">
    <citation type="submission" date="2019-03" db="EMBL/GenBank/DDBJ databases">
        <title>Cohnella endophytica sp. nov., a novel endophytic bacterium isolated from bark of Sonneratia apetala.</title>
        <authorList>
            <person name="Tuo L."/>
        </authorList>
    </citation>
    <scope>NUCLEOTIDE SEQUENCE [LARGE SCALE GENOMIC DNA]</scope>
    <source>
        <strain evidence="1 2">CCTCC AB 208254</strain>
    </source>
</reference>
<dbReference type="EMBL" id="SOMN01000055">
    <property type="protein sequence ID" value="TFE19593.1"/>
    <property type="molecule type" value="Genomic_DNA"/>
</dbReference>
<dbReference type="Proteomes" id="UP000297900">
    <property type="component" value="Unassembled WGS sequence"/>
</dbReference>
<dbReference type="RefSeq" id="WP_135154542.1">
    <property type="nucleotide sequence ID" value="NZ_SOMN01000055.1"/>
</dbReference>
<protein>
    <submittedName>
        <fullName evidence="1">Class 1 isoprenoid biosynthesis enzyme</fullName>
    </submittedName>
</protein>
<dbReference type="CDD" id="cd00385">
    <property type="entry name" value="Isoprenoid_Biosyn_C1"/>
    <property type="match status" value="1"/>
</dbReference>
<proteinExistence type="predicted"/>
<accession>A0A4Y8LN18</accession>
<dbReference type="OrthoDB" id="2645648at2"/>
<evidence type="ECO:0000313" key="2">
    <source>
        <dbReference type="Proteomes" id="UP000297900"/>
    </source>
</evidence>
<evidence type="ECO:0000313" key="1">
    <source>
        <dbReference type="EMBL" id="TFE19593.1"/>
    </source>
</evidence>
<organism evidence="1 2">
    <name type="scientific">Cohnella luojiensis</name>
    <dbReference type="NCBI Taxonomy" id="652876"/>
    <lineage>
        <taxon>Bacteria</taxon>
        <taxon>Bacillati</taxon>
        <taxon>Bacillota</taxon>
        <taxon>Bacilli</taxon>
        <taxon>Bacillales</taxon>
        <taxon>Paenibacillaceae</taxon>
        <taxon>Cohnella</taxon>
    </lineage>
</organism>
<dbReference type="InterPro" id="IPR008949">
    <property type="entry name" value="Isoprenoid_synthase_dom_sf"/>
</dbReference>
<dbReference type="SUPFAM" id="SSF48576">
    <property type="entry name" value="Terpenoid synthases"/>
    <property type="match status" value="1"/>
</dbReference>
<name>A0A4Y8LN18_9BACL</name>
<sequence>MDWLEDYENEIERIFEEAAAETAKFPAPLDELGFALLARLNPLRTNAGTNYISFLLPYWLREQTNSSGLMSRDLAVGNVFAMIHFFLLDDVMDEGTELHSLKVRSSLVLGQLYQTLFQQRYSSYFPSDSPLWKYYQGYIADWASAVSQEGKHAADPRDFRQLARKSAPVKLCAAGMLLISGQLDRMAELEEAIDLVLATLQLSDDWTDWREDLAEEKGNAFLTLVRERLSLPSGQPLDERTVKQAIYRTDALDKLAEIVRDHGERLKKIAHVPASLIEFQETIAMGLRKDADSAEETTIKLASGGSLSYFLSNITIN</sequence>
<keyword evidence="2" id="KW-1185">Reference proteome</keyword>
<dbReference type="AlphaFoldDB" id="A0A4Y8LN18"/>
<comment type="caution">
    <text evidence="1">The sequence shown here is derived from an EMBL/GenBank/DDBJ whole genome shotgun (WGS) entry which is preliminary data.</text>
</comment>
<gene>
    <name evidence="1" type="ORF">E2980_22770</name>
</gene>